<dbReference type="AlphaFoldDB" id="A0A1G2E3K5"/>
<name>A0A1G2E3K5_9BACT</name>
<evidence type="ECO:0000313" key="1">
    <source>
        <dbReference type="EMBL" id="OGZ20335.1"/>
    </source>
</evidence>
<dbReference type="EMBL" id="MHLU01000021">
    <property type="protein sequence ID" value="OGZ20335.1"/>
    <property type="molecule type" value="Genomic_DNA"/>
</dbReference>
<sequence length="212" mass="24661">MSKNHNEQPAYSREYYEQKQDELAAFDEEAGQRATEIHAQYEEKLDVYKELREEDAGGALNDPELIEEEKTLIQEREGKRAEILGPINKNIAHAKAELTNLYVKAWNEASREEARREHIKALTEVKKIHQHITETSQLIETSYGRLQSMIREASCIAVELEEMLSDPHYTSDEDEDHIKELAQSLVEIEQLIEEEAYRLRGHRRGESKDDLN</sequence>
<evidence type="ECO:0000313" key="2">
    <source>
        <dbReference type="Proteomes" id="UP000178106"/>
    </source>
</evidence>
<comment type="caution">
    <text evidence="1">The sequence shown here is derived from an EMBL/GenBank/DDBJ whole genome shotgun (WGS) entry which is preliminary data.</text>
</comment>
<dbReference type="Proteomes" id="UP000178106">
    <property type="component" value="Unassembled WGS sequence"/>
</dbReference>
<proteinExistence type="predicted"/>
<reference evidence="1 2" key="1">
    <citation type="journal article" date="2016" name="Nat. Commun.">
        <title>Thousands of microbial genomes shed light on interconnected biogeochemical processes in an aquifer system.</title>
        <authorList>
            <person name="Anantharaman K."/>
            <person name="Brown C.T."/>
            <person name="Hug L.A."/>
            <person name="Sharon I."/>
            <person name="Castelle C.J."/>
            <person name="Probst A.J."/>
            <person name="Thomas B.C."/>
            <person name="Singh A."/>
            <person name="Wilkins M.J."/>
            <person name="Karaoz U."/>
            <person name="Brodie E.L."/>
            <person name="Williams K.H."/>
            <person name="Hubbard S.S."/>
            <person name="Banfield J.F."/>
        </authorList>
    </citation>
    <scope>NUCLEOTIDE SEQUENCE [LARGE SCALE GENOMIC DNA]</scope>
</reference>
<protein>
    <submittedName>
        <fullName evidence="1">Uncharacterized protein</fullName>
    </submittedName>
</protein>
<organism evidence="1 2">
    <name type="scientific">Candidatus Lloydbacteria bacterium RIFOXYC12_FULL_46_25</name>
    <dbReference type="NCBI Taxonomy" id="1798670"/>
    <lineage>
        <taxon>Bacteria</taxon>
        <taxon>Candidatus Lloydiibacteriota</taxon>
    </lineage>
</organism>
<gene>
    <name evidence="1" type="ORF">A2494_04240</name>
</gene>
<accession>A0A1G2E3K5</accession>